<name>A0A1D1ZDG8_9ARAE</name>
<dbReference type="PANTHER" id="PTHR24074">
    <property type="entry name" value="CO-CHAPERONE PROTEIN DJLA"/>
    <property type="match status" value="1"/>
</dbReference>
<evidence type="ECO:0000256" key="1">
    <source>
        <dbReference type="SAM" id="MobiDB-lite"/>
    </source>
</evidence>
<dbReference type="Gene3D" id="1.10.287.110">
    <property type="entry name" value="DnaJ domain"/>
    <property type="match status" value="1"/>
</dbReference>
<dbReference type="InterPro" id="IPR036869">
    <property type="entry name" value="J_dom_sf"/>
</dbReference>
<dbReference type="SUPFAM" id="SSF46565">
    <property type="entry name" value="Chaperone J-domain"/>
    <property type="match status" value="1"/>
</dbReference>
<feature type="compositionally biased region" description="Polar residues" evidence="1">
    <location>
        <begin position="10"/>
        <end position="25"/>
    </location>
</feature>
<feature type="region of interest" description="Disordered" evidence="1">
    <location>
        <begin position="1"/>
        <end position="106"/>
    </location>
</feature>
<sequence>MGIFPFRPWTNPQFTVNSSGSSISHPTDPAVSSIPEAPRRENQNQKRRIEKRAEVRGKGGAVEEGAGEMRGLGSRGGGGGGLRHHGGGVLPRAPRNPRRSVRLSAPPRSLPCSGEFAVLGLTPFASATDVKHAYKRLALKYHPDVIRAESGQDKEEAFREIKSAYESLMIKFEGETTTSNEGYATYDEWDDWDEWMGLEGGTPIVYTPS</sequence>
<organism evidence="3">
    <name type="scientific">Anthurium amnicola</name>
    <dbReference type="NCBI Taxonomy" id="1678845"/>
    <lineage>
        <taxon>Eukaryota</taxon>
        <taxon>Viridiplantae</taxon>
        <taxon>Streptophyta</taxon>
        <taxon>Embryophyta</taxon>
        <taxon>Tracheophyta</taxon>
        <taxon>Spermatophyta</taxon>
        <taxon>Magnoliopsida</taxon>
        <taxon>Liliopsida</taxon>
        <taxon>Araceae</taxon>
        <taxon>Pothoideae</taxon>
        <taxon>Potheae</taxon>
        <taxon>Anthurium</taxon>
    </lineage>
</organism>
<dbReference type="InterPro" id="IPR001623">
    <property type="entry name" value="DnaJ_domain"/>
</dbReference>
<evidence type="ECO:0000313" key="3">
    <source>
        <dbReference type="EMBL" id="JAT64948.1"/>
    </source>
</evidence>
<gene>
    <name evidence="3" type="primary">ATJ8_0</name>
    <name evidence="3" type="ORF">g.82178</name>
</gene>
<dbReference type="InterPro" id="IPR050817">
    <property type="entry name" value="DjlA_DnaK_co-chaperone"/>
</dbReference>
<feature type="domain" description="J" evidence="2">
    <location>
        <begin position="114"/>
        <end position="190"/>
    </location>
</feature>
<dbReference type="PROSITE" id="PS50076">
    <property type="entry name" value="DNAJ_2"/>
    <property type="match status" value="1"/>
</dbReference>
<dbReference type="AlphaFoldDB" id="A0A1D1ZDG8"/>
<dbReference type="SMART" id="SM00271">
    <property type="entry name" value="DnaJ"/>
    <property type="match status" value="1"/>
</dbReference>
<reference evidence="3" key="1">
    <citation type="submission" date="2015-07" db="EMBL/GenBank/DDBJ databases">
        <title>Transcriptome Assembly of Anthurium amnicola.</title>
        <authorList>
            <person name="Suzuki J."/>
        </authorList>
    </citation>
    <scope>NUCLEOTIDE SEQUENCE</scope>
</reference>
<dbReference type="CDD" id="cd06257">
    <property type="entry name" value="DnaJ"/>
    <property type="match status" value="1"/>
</dbReference>
<proteinExistence type="predicted"/>
<protein>
    <submittedName>
        <fullName evidence="3">Chaperone protein dnaJ 8, chloroplastic</fullName>
    </submittedName>
</protein>
<dbReference type="Pfam" id="PF00226">
    <property type="entry name" value="DnaJ"/>
    <property type="match status" value="1"/>
</dbReference>
<dbReference type="PRINTS" id="PR00625">
    <property type="entry name" value="JDOMAIN"/>
</dbReference>
<evidence type="ECO:0000259" key="2">
    <source>
        <dbReference type="PROSITE" id="PS50076"/>
    </source>
</evidence>
<dbReference type="EMBL" id="GDJX01002988">
    <property type="protein sequence ID" value="JAT64948.1"/>
    <property type="molecule type" value="Transcribed_RNA"/>
</dbReference>
<feature type="compositionally biased region" description="Gly residues" evidence="1">
    <location>
        <begin position="58"/>
        <end position="81"/>
    </location>
</feature>
<accession>A0A1D1ZDG8</accession>
<dbReference type="GO" id="GO:0005783">
    <property type="term" value="C:endoplasmic reticulum"/>
    <property type="evidence" value="ECO:0007669"/>
    <property type="project" value="UniProtKB-ARBA"/>
</dbReference>